<comment type="function">
    <text evidence="6">HflC and HflK could encode or regulate a protease.</text>
</comment>
<dbReference type="CDD" id="cd03404">
    <property type="entry name" value="SPFH_HflK"/>
    <property type="match status" value="1"/>
</dbReference>
<feature type="compositionally biased region" description="Low complexity" evidence="7">
    <location>
        <begin position="360"/>
        <end position="395"/>
    </location>
</feature>
<organism evidence="9 10">
    <name type="scientific">Agarivorans aestuarii</name>
    <dbReference type="NCBI Taxonomy" id="1563703"/>
    <lineage>
        <taxon>Bacteria</taxon>
        <taxon>Pseudomonadati</taxon>
        <taxon>Pseudomonadota</taxon>
        <taxon>Gammaproteobacteria</taxon>
        <taxon>Alteromonadales</taxon>
        <taxon>Alteromonadaceae</taxon>
        <taxon>Agarivorans</taxon>
    </lineage>
</organism>
<accession>A0ABU7FZE3</accession>
<dbReference type="Pfam" id="PF12221">
    <property type="entry name" value="HflK_N"/>
    <property type="match status" value="1"/>
</dbReference>
<dbReference type="GO" id="GO:0006508">
    <property type="term" value="P:proteolysis"/>
    <property type="evidence" value="ECO:0007669"/>
    <property type="project" value="UniProtKB-KW"/>
</dbReference>
<evidence type="ECO:0000256" key="2">
    <source>
        <dbReference type="ARBA" id="ARBA00006971"/>
    </source>
</evidence>
<dbReference type="Proteomes" id="UP001310248">
    <property type="component" value="Unassembled WGS sequence"/>
</dbReference>
<dbReference type="SUPFAM" id="SSF117892">
    <property type="entry name" value="Band 7/SPFH domain"/>
    <property type="match status" value="1"/>
</dbReference>
<dbReference type="PANTHER" id="PTHR43327:SF2">
    <property type="entry name" value="MODULATOR OF FTSH PROTEASE HFLK"/>
    <property type="match status" value="1"/>
</dbReference>
<keyword evidence="3 6" id="KW-0812">Transmembrane</keyword>
<name>A0ABU7FZE3_9ALTE</name>
<keyword evidence="10" id="KW-1185">Reference proteome</keyword>
<feature type="domain" description="Band 7" evidence="8">
    <location>
        <begin position="81"/>
        <end position="244"/>
    </location>
</feature>
<evidence type="ECO:0000256" key="7">
    <source>
        <dbReference type="SAM" id="MobiDB-lite"/>
    </source>
</evidence>
<dbReference type="InterPro" id="IPR036013">
    <property type="entry name" value="Band_7/SPFH_dom_sf"/>
</dbReference>
<feature type="region of interest" description="Disordered" evidence="7">
    <location>
        <begin position="349"/>
        <end position="395"/>
    </location>
</feature>
<dbReference type="InterPro" id="IPR001107">
    <property type="entry name" value="Band_7"/>
</dbReference>
<dbReference type="InterPro" id="IPR010201">
    <property type="entry name" value="HflK"/>
</dbReference>
<comment type="caution">
    <text evidence="9">The sequence shown here is derived from an EMBL/GenBank/DDBJ whole genome shotgun (WGS) entry which is preliminary data.</text>
</comment>
<dbReference type="GO" id="GO:0008233">
    <property type="term" value="F:peptidase activity"/>
    <property type="evidence" value="ECO:0007669"/>
    <property type="project" value="UniProtKB-KW"/>
</dbReference>
<feature type="region of interest" description="Disordered" evidence="7">
    <location>
        <begin position="1"/>
        <end position="31"/>
    </location>
</feature>
<keyword evidence="4 6" id="KW-1133">Transmembrane helix</keyword>
<feature type="transmembrane region" description="Helical" evidence="6">
    <location>
        <begin position="62"/>
        <end position="86"/>
    </location>
</feature>
<protein>
    <recommendedName>
        <fullName evidence="6">Protein HflK</fullName>
    </recommendedName>
</protein>
<reference evidence="10" key="1">
    <citation type="submission" date="2023-07" db="EMBL/GenBank/DDBJ databases">
        <title>Draft genome sequence of Agarivorans aestuarii strain ZMCS4, a CAZymes producing bacteria isolated from the marine brown algae Clodostephus spongiosus.</title>
        <authorList>
            <person name="Lorente B."/>
            <person name="Cabral C."/>
            <person name="Frias J."/>
            <person name="Faria J."/>
            <person name="Toubarro D."/>
        </authorList>
    </citation>
    <scope>NUCLEOTIDE SEQUENCE [LARGE SCALE GENOMIC DNA]</scope>
    <source>
        <strain evidence="10">ZMCS4</strain>
    </source>
</reference>
<dbReference type="PANTHER" id="PTHR43327">
    <property type="entry name" value="STOMATIN-LIKE PROTEIN 2, MITOCHONDRIAL"/>
    <property type="match status" value="1"/>
</dbReference>
<comment type="subunit">
    <text evidence="6">HflC and HflK may interact to form a multimeric complex.</text>
</comment>
<dbReference type="Gene3D" id="3.30.479.30">
    <property type="entry name" value="Band 7 domain"/>
    <property type="match status" value="1"/>
</dbReference>
<evidence type="ECO:0000256" key="5">
    <source>
        <dbReference type="ARBA" id="ARBA00023136"/>
    </source>
</evidence>
<evidence type="ECO:0000259" key="8">
    <source>
        <dbReference type="SMART" id="SM00244"/>
    </source>
</evidence>
<dbReference type="InterPro" id="IPR020980">
    <property type="entry name" value="Membrane_HflK_N"/>
</dbReference>
<evidence type="ECO:0000256" key="4">
    <source>
        <dbReference type="ARBA" id="ARBA00022989"/>
    </source>
</evidence>
<sequence>MAWNEPGNKGGGGDRDPWGNNNKNGNQGPPDLDEVITKLSRKFGGIFGGGKKPSSGGSSGGVSGFGIAVVVVILAVIWVASGFYTIKEAEKGVILTFGKYDPESGLVDSGLNWKATFVQEVIPVNVEAIRSLPASGFMLTEDENVVRVEMDVQYKVVRPHAYLFSVTAPDDSLAQATDSALRYVIGHTTMDDILTTGREVVRSETEELLNKIIEPYNLGIEVVDVNFLPARPPEEVKDAFDDAISAQEDEQRFIREAEAYQREIEPRARGRVQRIEQEAQGYQEQIVLRAQGEVARFEQLLPEYENAPDVTRHRLYLETMEEIYAKSNKVLIDASNNSNMLYLPIDKLMEQGQQPTQRKSSSSSKSSTISSEPASSIPSRPSSIRSSDRSSSGRN</sequence>
<keyword evidence="5 6" id="KW-0472">Membrane</keyword>
<gene>
    <name evidence="9" type="primary">hflK</name>
    <name evidence="9" type="ORF">SNR37_000062</name>
</gene>
<evidence type="ECO:0000313" key="10">
    <source>
        <dbReference type="Proteomes" id="UP001310248"/>
    </source>
</evidence>
<dbReference type="InterPro" id="IPR050710">
    <property type="entry name" value="Band7/mec-2_domain"/>
</dbReference>
<keyword evidence="9" id="KW-0378">Hydrolase</keyword>
<dbReference type="Pfam" id="PF01145">
    <property type="entry name" value="Band_7"/>
    <property type="match status" value="1"/>
</dbReference>
<evidence type="ECO:0000256" key="3">
    <source>
        <dbReference type="ARBA" id="ARBA00022692"/>
    </source>
</evidence>
<keyword evidence="9" id="KW-0645">Protease</keyword>
<proteinExistence type="inferred from homology"/>
<dbReference type="NCBIfam" id="TIGR01933">
    <property type="entry name" value="hflK"/>
    <property type="match status" value="1"/>
</dbReference>
<feature type="compositionally biased region" description="Low complexity" evidence="7">
    <location>
        <begin position="19"/>
        <end position="28"/>
    </location>
</feature>
<evidence type="ECO:0000256" key="1">
    <source>
        <dbReference type="ARBA" id="ARBA00004167"/>
    </source>
</evidence>
<dbReference type="EMBL" id="JAYDYW010000001">
    <property type="protein sequence ID" value="MEE1672294.1"/>
    <property type="molecule type" value="Genomic_DNA"/>
</dbReference>
<evidence type="ECO:0000313" key="9">
    <source>
        <dbReference type="EMBL" id="MEE1672294.1"/>
    </source>
</evidence>
<comment type="subcellular location">
    <subcellularLocation>
        <location evidence="1">Membrane</location>
        <topology evidence="1">Single-pass membrane protein</topology>
    </subcellularLocation>
</comment>
<dbReference type="RefSeq" id="WP_163134538.1">
    <property type="nucleotide sequence ID" value="NZ_JAYDYW010000001.1"/>
</dbReference>
<evidence type="ECO:0000256" key="6">
    <source>
        <dbReference type="RuleBase" id="RU364113"/>
    </source>
</evidence>
<comment type="similarity">
    <text evidence="2 6">Belongs to the band 7/mec-2 family. HflK subfamily.</text>
</comment>
<dbReference type="SMART" id="SM00244">
    <property type="entry name" value="PHB"/>
    <property type="match status" value="1"/>
</dbReference>